<gene>
    <name evidence="1" type="ORF">F511_43853</name>
</gene>
<reference evidence="1 2" key="1">
    <citation type="journal article" date="2015" name="Proc. Natl. Acad. Sci. U.S.A.">
        <title>The resurrection genome of Boea hygrometrica: A blueprint for survival of dehydration.</title>
        <authorList>
            <person name="Xiao L."/>
            <person name="Yang G."/>
            <person name="Zhang L."/>
            <person name="Yang X."/>
            <person name="Zhao S."/>
            <person name="Ji Z."/>
            <person name="Zhou Q."/>
            <person name="Hu M."/>
            <person name="Wang Y."/>
            <person name="Chen M."/>
            <person name="Xu Y."/>
            <person name="Jin H."/>
            <person name="Xiao X."/>
            <person name="Hu G."/>
            <person name="Bao F."/>
            <person name="Hu Y."/>
            <person name="Wan P."/>
            <person name="Li L."/>
            <person name="Deng X."/>
            <person name="Kuang T."/>
            <person name="Xiang C."/>
            <person name="Zhu J.K."/>
            <person name="Oliver M.J."/>
            <person name="He Y."/>
        </authorList>
    </citation>
    <scope>NUCLEOTIDE SEQUENCE [LARGE SCALE GENOMIC DNA]</scope>
    <source>
        <strain evidence="2">cv. XS01</strain>
    </source>
</reference>
<accession>A0A2Z6ZYK7</accession>
<protein>
    <submittedName>
        <fullName evidence="1">Uncharacterized protein</fullName>
    </submittedName>
</protein>
<dbReference type="AlphaFoldDB" id="A0A2Z6ZYK7"/>
<keyword evidence="2" id="KW-1185">Reference proteome</keyword>
<organism evidence="1 2">
    <name type="scientific">Dorcoceras hygrometricum</name>
    <dbReference type="NCBI Taxonomy" id="472368"/>
    <lineage>
        <taxon>Eukaryota</taxon>
        <taxon>Viridiplantae</taxon>
        <taxon>Streptophyta</taxon>
        <taxon>Embryophyta</taxon>
        <taxon>Tracheophyta</taxon>
        <taxon>Spermatophyta</taxon>
        <taxon>Magnoliopsida</taxon>
        <taxon>eudicotyledons</taxon>
        <taxon>Gunneridae</taxon>
        <taxon>Pentapetalae</taxon>
        <taxon>asterids</taxon>
        <taxon>lamiids</taxon>
        <taxon>Lamiales</taxon>
        <taxon>Gesneriaceae</taxon>
        <taxon>Didymocarpoideae</taxon>
        <taxon>Trichosporeae</taxon>
        <taxon>Loxocarpinae</taxon>
        <taxon>Dorcoceras</taxon>
    </lineage>
</organism>
<sequence length="75" mass="8538">MQKAVKKTVRCEFVSGSSEPNLLRLPFFHCCKDSLEYLMYTTFLQTRSNSTQAARTPSTLSSTPARRLCDLFTLL</sequence>
<dbReference type="Proteomes" id="UP000250235">
    <property type="component" value="Unassembled WGS sequence"/>
</dbReference>
<name>A0A2Z6ZYK7_9LAMI</name>
<evidence type="ECO:0000313" key="1">
    <source>
        <dbReference type="EMBL" id="KZV14286.1"/>
    </source>
</evidence>
<evidence type="ECO:0000313" key="2">
    <source>
        <dbReference type="Proteomes" id="UP000250235"/>
    </source>
</evidence>
<proteinExistence type="predicted"/>
<dbReference type="EMBL" id="KV021033">
    <property type="protein sequence ID" value="KZV14286.1"/>
    <property type="molecule type" value="Genomic_DNA"/>
</dbReference>